<dbReference type="PRINTS" id="PR00039">
    <property type="entry name" value="HTHLYSR"/>
</dbReference>
<feature type="domain" description="HTH lysR-type" evidence="5">
    <location>
        <begin position="5"/>
        <end position="62"/>
    </location>
</feature>
<evidence type="ECO:0000313" key="6">
    <source>
        <dbReference type="EMBL" id="KUR71619.1"/>
    </source>
</evidence>
<dbReference type="Proteomes" id="UP000058012">
    <property type="component" value="Unassembled WGS sequence"/>
</dbReference>
<dbReference type="CDD" id="cd08432">
    <property type="entry name" value="PBP2_GcdR_TrpI_HvrB_AmpR_like"/>
    <property type="match status" value="1"/>
</dbReference>
<evidence type="ECO:0000256" key="2">
    <source>
        <dbReference type="ARBA" id="ARBA00023015"/>
    </source>
</evidence>
<dbReference type="SUPFAM" id="SSF53850">
    <property type="entry name" value="Periplasmic binding protein-like II"/>
    <property type="match status" value="1"/>
</dbReference>
<dbReference type="Pfam" id="PF03466">
    <property type="entry name" value="LysR_substrate"/>
    <property type="match status" value="1"/>
</dbReference>
<dbReference type="AlphaFoldDB" id="A0A117UVF7"/>
<dbReference type="RefSeq" id="WP_067908371.1">
    <property type="nucleotide sequence ID" value="NZ_KQ954244.1"/>
</dbReference>
<dbReference type="SUPFAM" id="SSF46785">
    <property type="entry name" value="Winged helix' DNA-binding domain"/>
    <property type="match status" value="1"/>
</dbReference>
<protein>
    <submittedName>
        <fullName evidence="6">LysR family transcriptional regulator</fullName>
    </submittedName>
</protein>
<organism evidence="6 7">
    <name type="scientific">Novosphingobium fuchskuhlense</name>
    <dbReference type="NCBI Taxonomy" id="1117702"/>
    <lineage>
        <taxon>Bacteria</taxon>
        <taxon>Pseudomonadati</taxon>
        <taxon>Pseudomonadota</taxon>
        <taxon>Alphaproteobacteria</taxon>
        <taxon>Sphingomonadales</taxon>
        <taxon>Sphingomonadaceae</taxon>
        <taxon>Novosphingobium</taxon>
    </lineage>
</organism>
<name>A0A117UVF7_9SPHN</name>
<dbReference type="InterPro" id="IPR036390">
    <property type="entry name" value="WH_DNA-bd_sf"/>
</dbReference>
<dbReference type="STRING" id="1117702.AQZ52_08360"/>
<evidence type="ECO:0000256" key="3">
    <source>
        <dbReference type="ARBA" id="ARBA00023125"/>
    </source>
</evidence>
<keyword evidence="7" id="KW-1185">Reference proteome</keyword>
<keyword evidence="4" id="KW-0804">Transcription</keyword>
<accession>A0A117UVF7</accession>
<dbReference type="EMBL" id="LLZS01000006">
    <property type="protein sequence ID" value="KUR71619.1"/>
    <property type="molecule type" value="Genomic_DNA"/>
</dbReference>
<dbReference type="InterPro" id="IPR005119">
    <property type="entry name" value="LysR_subst-bd"/>
</dbReference>
<sequence length="311" mass="33792">MPDLPPLSAVRVFEAAARLENFSRAAEELGMTQAAVSYQVRQLEDRVGRPLFLREKGRVRLSEAGRRLAPAVSAALADIAAAFAQLSADDSGVLAISTIPSFGGTWLSARIGRFQVAMPDLALRLATTGRLTDFTRDGIDLAIRSGVGPWPGLAAEFLMRYHVTPLCSPAFVEAHGIREPADLLRVQRLAPDDPWWAGWFALCGVSVPPAAPRPGIALDSQMEEARLAGSGFGAALMTPIFWRDEIAAGTLVQPFPHVYLAPVSLWLVRPESRHGVRKIKRFREWLLAEMAAERARGQAPSAVWTAPEQLG</sequence>
<gene>
    <name evidence="6" type="ORF">AQZ52_08360</name>
</gene>
<dbReference type="Gene3D" id="3.40.190.10">
    <property type="entry name" value="Periplasmic binding protein-like II"/>
    <property type="match status" value="2"/>
</dbReference>
<comment type="similarity">
    <text evidence="1">Belongs to the LysR transcriptional regulatory family.</text>
</comment>
<keyword evidence="2" id="KW-0805">Transcription regulation</keyword>
<reference evidence="6 7" key="1">
    <citation type="submission" date="2015-10" db="EMBL/GenBank/DDBJ databases">
        <title>Draft genome sequence of Novosphingobium fuchskuhlense DSM 25065 isolated from a surface water sample of the southwest basin of Lake Grosse Fuchskuhle.</title>
        <authorList>
            <person name="Ruckert C."/>
            <person name="Winkler A."/>
            <person name="Glaeser J."/>
            <person name="Grossart H.-P."/>
            <person name="Kalinowski J."/>
            <person name="Glaeser S."/>
        </authorList>
    </citation>
    <scope>NUCLEOTIDE SEQUENCE [LARGE SCALE GENOMIC DNA]</scope>
    <source>
        <strain evidence="6 7">FNE08-7</strain>
    </source>
</reference>
<proteinExistence type="inferred from homology"/>
<dbReference type="InterPro" id="IPR036388">
    <property type="entry name" value="WH-like_DNA-bd_sf"/>
</dbReference>
<dbReference type="GO" id="GO:0006351">
    <property type="term" value="P:DNA-templated transcription"/>
    <property type="evidence" value="ECO:0007669"/>
    <property type="project" value="TreeGrafter"/>
</dbReference>
<keyword evidence="3" id="KW-0238">DNA-binding</keyword>
<dbReference type="GO" id="GO:0003700">
    <property type="term" value="F:DNA-binding transcription factor activity"/>
    <property type="evidence" value="ECO:0007669"/>
    <property type="project" value="InterPro"/>
</dbReference>
<dbReference type="Pfam" id="PF00126">
    <property type="entry name" value="HTH_1"/>
    <property type="match status" value="1"/>
</dbReference>
<evidence type="ECO:0000313" key="7">
    <source>
        <dbReference type="Proteomes" id="UP000058012"/>
    </source>
</evidence>
<dbReference type="PANTHER" id="PTHR30537:SF26">
    <property type="entry name" value="GLYCINE CLEAVAGE SYSTEM TRANSCRIPTIONAL ACTIVATOR"/>
    <property type="match status" value="1"/>
</dbReference>
<evidence type="ECO:0000256" key="4">
    <source>
        <dbReference type="ARBA" id="ARBA00023163"/>
    </source>
</evidence>
<evidence type="ECO:0000259" key="5">
    <source>
        <dbReference type="PROSITE" id="PS50931"/>
    </source>
</evidence>
<dbReference type="GO" id="GO:0043565">
    <property type="term" value="F:sequence-specific DNA binding"/>
    <property type="evidence" value="ECO:0007669"/>
    <property type="project" value="TreeGrafter"/>
</dbReference>
<dbReference type="InterPro" id="IPR000847">
    <property type="entry name" value="LysR_HTH_N"/>
</dbReference>
<evidence type="ECO:0000256" key="1">
    <source>
        <dbReference type="ARBA" id="ARBA00009437"/>
    </source>
</evidence>
<dbReference type="OrthoDB" id="9813056at2"/>
<dbReference type="PANTHER" id="PTHR30537">
    <property type="entry name" value="HTH-TYPE TRANSCRIPTIONAL REGULATOR"/>
    <property type="match status" value="1"/>
</dbReference>
<comment type="caution">
    <text evidence="6">The sequence shown here is derived from an EMBL/GenBank/DDBJ whole genome shotgun (WGS) entry which is preliminary data.</text>
</comment>
<dbReference type="InterPro" id="IPR058163">
    <property type="entry name" value="LysR-type_TF_proteobact-type"/>
</dbReference>
<dbReference type="Gene3D" id="1.10.10.10">
    <property type="entry name" value="Winged helix-like DNA-binding domain superfamily/Winged helix DNA-binding domain"/>
    <property type="match status" value="1"/>
</dbReference>
<dbReference type="PROSITE" id="PS50931">
    <property type="entry name" value="HTH_LYSR"/>
    <property type="match status" value="1"/>
</dbReference>